<dbReference type="SUPFAM" id="SSF51445">
    <property type="entry name" value="(Trans)glycosidases"/>
    <property type="match status" value="1"/>
</dbReference>
<dbReference type="PANTHER" id="PTHR13170">
    <property type="entry name" value="O-GLCNACASE"/>
    <property type="match status" value="1"/>
</dbReference>
<dbReference type="CDD" id="cd00063">
    <property type="entry name" value="FN3"/>
    <property type="match status" value="1"/>
</dbReference>
<dbReference type="Pfam" id="PF21809">
    <property type="entry name" value="Glyco_hydro_84_hel"/>
    <property type="match status" value="1"/>
</dbReference>
<dbReference type="InterPro" id="IPR017853">
    <property type="entry name" value="GH"/>
</dbReference>
<dbReference type="InterPro" id="IPR051822">
    <property type="entry name" value="Glycosyl_Hydrolase_84"/>
</dbReference>
<keyword evidence="1 4" id="KW-0378">Hydrolase</keyword>
<dbReference type="Pfam" id="PF00754">
    <property type="entry name" value="F5_F8_type_C"/>
    <property type="match status" value="2"/>
</dbReference>
<evidence type="ECO:0000256" key="3">
    <source>
        <dbReference type="ARBA" id="ARBA00030512"/>
    </source>
</evidence>
<dbReference type="InterPro" id="IPR011496">
    <property type="entry name" value="O-GlcNAcase_cat"/>
</dbReference>
<feature type="domain" description="F5/8 type C" evidence="5">
    <location>
        <begin position="640"/>
        <end position="768"/>
    </location>
</feature>
<dbReference type="SUPFAM" id="SSF140657">
    <property type="entry name" value="Hyaluronidase post-catalytic domain-like"/>
    <property type="match status" value="1"/>
</dbReference>
<dbReference type="EMBL" id="WHJC01000115">
    <property type="protein sequence ID" value="MPQ43861.1"/>
    <property type="molecule type" value="Genomic_DNA"/>
</dbReference>
<dbReference type="Gene3D" id="2.60.40.10">
    <property type="entry name" value="Immunoglobulins"/>
    <property type="match status" value="1"/>
</dbReference>
<sequence>MLKKSKKFITSMLSSCLIMGIIPISNITVNAEGKSYKVDLNKINPVVQDLNEIGEGFTLTDTVELVGSDTADFQAVKFLKNLLETNNVKVNLVNKEEDVNYNNTVIILGEATGESVDVVIENTITALPDINSEAAFSNDEGYTLYTSNDIQGKESGVIVIAGKDEDGTYYGARTLEQIIQLDGTNIGVPEVDVEDYPEVSFRGIVEGFYGDPWTHENRLGLLEMSGDNKMNTYIYGPKDDPYHRGKWREPYPQAEAQKIAELATKATENKVDFVWAVHPGGDINFNDEDYNTLLDKFEQMYDLGVRGFAVFFDDIGGNSPQAQAGNQAWLLNKLNEDFIKVKGDVAPLILCPTEYNKSWANKNPGTYLDILGDELDPSIQVMWTGNDVMSDMDYETLDWVNKRINREAYVWWNFPVNDYCRDKLLLGSSYGLNPNMSNAGGFTSNPMNQAEASKFALFSVANHTWNTDAYNSEQSWHNAIETLVPEVAEDFKVFSTHNTDPGPRYRRKESEHIASTLDSFKNKLSNNESVVDDGERLIQEFQAIKKAGSNIIKNCSNKTLVNEAEQWLQSFEQLGIAGESTVKAVIALQEGEYDIWWNNYLEAKKALDEMARIDKHNREVLKKSGITVSSQKLTPFVKSMFKDVEGLYINEVYKDDDSVYKVKPYTSLKDKGSIDNMLDGDEESYWYSQALQEVGDYYGVDLGKVIPIKDITIIQGRNDDDHDRFHKGILEYSIDGETWTAIGEERTETKISEENLNIEARYIRYRATYAGIPGGKPDLWTAIREFTVNKNSGDKIFTNIESINNLEVIVDSQTGSIAYPQITDLEIAPKSYLGIELKKLANINEVNLAFTGELSTLKLQYSINGIEWTDLETTINNGELIATENFVAKYVRVLNNSEEVVIGNLSKFEAMRDIEVNKIASTNAKIYEGKVENLTDGNFNTYLWTKEQKVGDYYEVDLGAPIELHDVNIYSHNSDYIRSGLIEVSSDGENWTTIKDFSLTPQVQESRIDVTADTKADFNVITADAKGNKYRYIRTRMTAPSNMWTKVFEITFNETVKKDEVSSIESTIPGEINKIADGRMDTAFQSERDIEAEDSIIYKLTDIKELKNIHILQDDEVISNGKVSVRTVDNKWLDVGVLDKAFNNINLQSLVDSGNSNKILDIKISWDENAKSSKIYEINTLAGKLEKPPVEESNGKVKLNIPDKIKAGEVLSIGLGLTEVKEEVNAYAADYTIKYDPAVFDFKEANSSMDGIYVNSKEVVEGEIRVLVASLSGTELPKDLDFINVLLESKTKAVDSLISASNVTIGNDEGEIFEIHGAEKSIVVEEAVNPPVTGVKPNKPSDLIISESTDSTISLNWQAPDNIPVKEYIIYKDGIQLETIPGTETTYKAKELKANTLYGFKIVAVSNDNLKSRPISVNGRTKKSSKSTLVSMIRSLLG</sequence>
<dbReference type="GO" id="GO:0000272">
    <property type="term" value="P:polysaccharide catabolic process"/>
    <property type="evidence" value="ECO:0007669"/>
    <property type="project" value="InterPro"/>
</dbReference>
<dbReference type="Proteomes" id="UP000430345">
    <property type="component" value="Unassembled WGS sequence"/>
</dbReference>
<comment type="caution">
    <text evidence="8">The sequence shown here is derived from an EMBL/GenBank/DDBJ whole genome shotgun (WGS) entry which is preliminary data.</text>
</comment>
<evidence type="ECO:0000256" key="4">
    <source>
        <dbReference type="PROSITE-ProRule" id="PRU01353"/>
    </source>
</evidence>
<dbReference type="InterPro" id="IPR013780">
    <property type="entry name" value="Glyco_hydro_b"/>
</dbReference>
<dbReference type="Gene3D" id="2.60.40.680">
    <property type="match status" value="1"/>
</dbReference>
<dbReference type="Gene3D" id="3.30.379.10">
    <property type="entry name" value="Chitobiase/beta-hexosaminidase domain 2-like"/>
    <property type="match status" value="1"/>
</dbReference>
<gene>
    <name evidence="8" type="ORF">GBZ86_08830</name>
</gene>
<comment type="similarity">
    <text evidence="4">Belongs to the glycosyl hydrolase 84 family.</text>
</comment>
<dbReference type="InterPro" id="IPR003961">
    <property type="entry name" value="FN3_dom"/>
</dbReference>
<feature type="active site" description="Proton donor" evidence="4">
    <location>
        <position position="314"/>
    </location>
</feature>
<dbReference type="PROSITE" id="PS50853">
    <property type="entry name" value="FN3"/>
    <property type="match status" value="1"/>
</dbReference>
<dbReference type="SUPFAM" id="SSF49265">
    <property type="entry name" value="Fibronectin type III"/>
    <property type="match status" value="1"/>
</dbReference>
<keyword evidence="9" id="KW-1185">Reference proteome</keyword>
<dbReference type="SUPFAM" id="SSF49785">
    <property type="entry name" value="Galactose-binding domain-like"/>
    <property type="match status" value="3"/>
</dbReference>
<dbReference type="Gene3D" id="1.20.58.460">
    <property type="entry name" value="Hyaluronidase post-catalytic domain-like"/>
    <property type="match status" value="1"/>
</dbReference>
<dbReference type="SMART" id="SM00060">
    <property type="entry name" value="FN3"/>
    <property type="match status" value="1"/>
</dbReference>
<feature type="domain" description="GH84" evidence="7">
    <location>
        <begin position="200"/>
        <end position="468"/>
    </location>
</feature>
<dbReference type="CDD" id="cd08547">
    <property type="entry name" value="Type_II_cohesin"/>
    <property type="match status" value="1"/>
</dbReference>
<dbReference type="SUPFAM" id="SSF55545">
    <property type="entry name" value="beta-N-acetylhexosaminidase-like domain"/>
    <property type="match status" value="1"/>
</dbReference>
<keyword evidence="2 4" id="KW-0326">Glycosidase</keyword>
<dbReference type="SUPFAM" id="SSF49384">
    <property type="entry name" value="Carbohydrate-binding domain"/>
    <property type="match status" value="1"/>
</dbReference>
<feature type="domain" description="Fibronectin type-III" evidence="6">
    <location>
        <begin position="1339"/>
        <end position="1424"/>
    </location>
</feature>
<evidence type="ECO:0000256" key="1">
    <source>
        <dbReference type="ARBA" id="ARBA00022801"/>
    </source>
</evidence>
<dbReference type="Pfam" id="PF00041">
    <property type="entry name" value="fn3"/>
    <property type="match status" value="1"/>
</dbReference>
<dbReference type="InterPro" id="IPR015882">
    <property type="entry name" value="HEX_bac_N"/>
</dbReference>
<dbReference type="GO" id="GO:1901135">
    <property type="term" value="P:carbohydrate derivative metabolic process"/>
    <property type="evidence" value="ECO:0007669"/>
    <property type="project" value="UniProtKB-ARBA"/>
</dbReference>
<dbReference type="Pfam" id="PF02838">
    <property type="entry name" value="Glyco_hydro_20b"/>
    <property type="match status" value="1"/>
</dbReference>
<dbReference type="InterPro" id="IPR013783">
    <property type="entry name" value="Ig-like_fold"/>
</dbReference>
<dbReference type="InterPro" id="IPR000421">
    <property type="entry name" value="FA58C"/>
</dbReference>
<evidence type="ECO:0000256" key="2">
    <source>
        <dbReference type="ARBA" id="ARBA00023295"/>
    </source>
</evidence>
<evidence type="ECO:0000259" key="5">
    <source>
        <dbReference type="PROSITE" id="PS50022"/>
    </source>
</evidence>
<dbReference type="InterPro" id="IPR049478">
    <property type="entry name" value="BT_4395-like_hel"/>
</dbReference>
<proteinExistence type="inferred from homology"/>
<dbReference type="RefSeq" id="WP_152889787.1">
    <property type="nucleotide sequence ID" value="NZ_WHJC01000115.1"/>
</dbReference>
<accession>A0A6I1MSJ0</accession>
<dbReference type="Gene3D" id="2.60.40.1180">
    <property type="entry name" value="Golgi alpha-mannosidase II"/>
    <property type="match status" value="1"/>
</dbReference>
<name>A0A6I1MSJ0_9CLOT</name>
<dbReference type="InterPro" id="IPR036116">
    <property type="entry name" value="FN3_sf"/>
</dbReference>
<evidence type="ECO:0000259" key="7">
    <source>
        <dbReference type="PROSITE" id="PS52009"/>
    </source>
</evidence>
<dbReference type="PROSITE" id="PS50022">
    <property type="entry name" value="FA58C_3"/>
    <property type="match status" value="2"/>
</dbReference>
<reference evidence="8 9" key="1">
    <citation type="submission" date="2019-10" db="EMBL/GenBank/DDBJ databases">
        <title>The Genome Sequence of Clostridium tarantellae Isolated from Fish Brain.</title>
        <authorList>
            <person name="Bano L."/>
            <person name="Kiel M."/>
            <person name="Sales G."/>
            <person name="Doxey A.C."/>
            <person name="Mansfield M.J."/>
            <person name="Schiavone M."/>
            <person name="Rossetto O."/>
            <person name="Pirazzini M."/>
            <person name="Dobrindt U."/>
            <person name="Montecucco C."/>
        </authorList>
    </citation>
    <scope>NUCLEOTIDE SEQUENCE [LARGE SCALE GENOMIC DNA]</scope>
    <source>
        <strain evidence="8 9">DSM 3997</strain>
    </source>
</reference>
<evidence type="ECO:0000313" key="9">
    <source>
        <dbReference type="Proteomes" id="UP000430345"/>
    </source>
</evidence>
<evidence type="ECO:0000313" key="8">
    <source>
        <dbReference type="EMBL" id="MPQ43861.1"/>
    </source>
</evidence>
<dbReference type="Pfam" id="PF00963">
    <property type="entry name" value="Cohesin"/>
    <property type="match status" value="1"/>
</dbReference>
<dbReference type="Gene3D" id="2.60.120.260">
    <property type="entry name" value="Galactose-binding domain-like"/>
    <property type="match status" value="2"/>
</dbReference>
<feature type="domain" description="F5/8 type C" evidence="5">
    <location>
        <begin position="897"/>
        <end position="1034"/>
    </location>
</feature>
<dbReference type="Gene3D" id="3.20.20.80">
    <property type="entry name" value="Glycosidases"/>
    <property type="match status" value="1"/>
</dbReference>
<protein>
    <recommendedName>
        <fullName evidence="3">Beta-N-acetylhexosaminidase</fullName>
    </recommendedName>
</protein>
<dbReference type="GO" id="GO:0015929">
    <property type="term" value="F:hexosaminidase activity"/>
    <property type="evidence" value="ECO:0007669"/>
    <property type="project" value="UniProtKB-ARBA"/>
</dbReference>
<dbReference type="InterPro" id="IPR008965">
    <property type="entry name" value="CBM2/CBM3_carb-bd_dom_sf"/>
</dbReference>
<dbReference type="GO" id="GO:0030246">
    <property type="term" value="F:carbohydrate binding"/>
    <property type="evidence" value="ECO:0007669"/>
    <property type="project" value="InterPro"/>
</dbReference>
<dbReference type="OrthoDB" id="9760892at2"/>
<evidence type="ECO:0000259" key="6">
    <source>
        <dbReference type="PROSITE" id="PS50853"/>
    </source>
</evidence>
<dbReference type="InterPro" id="IPR002102">
    <property type="entry name" value="Cohesin_dom"/>
</dbReference>
<dbReference type="Pfam" id="PF07555">
    <property type="entry name" value="NAGidase"/>
    <property type="match status" value="1"/>
</dbReference>
<organism evidence="8 9">
    <name type="scientific">Clostridium tarantellae</name>
    <dbReference type="NCBI Taxonomy" id="39493"/>
    <lineage>
        <taxon>Bacteria</taxon>
        <taxon>Bacillati</taxon>
        <taxon>Bacillota</taxon>
        <taxon>Clostridia</taxon>
        <taxon>Eubacteriales</taxon>
        <taxon>Clostridiaceae</taxon>
        <taxon>Clostridium</taxon>
    </lineage>
</organism>
<dbReference type="InterPro" id="IPR008979">
    <property type="entry name" value="Galactose-bd-like_sf"/>
</dbReference>
<dbReference type="PROSITE" id="PS52009">
    <property type="entry name" value="GH84"/>
    <property type="match status" value="1"/>
</dbReference>
<dbReference type="PANTHER" id="PTHR13170:SF16">
    <property type="entry name" value="PROTEIN O-GLCNACASE"/>
    <property type="match status" value="1"/>
</dbReference>
<dbReference type="InterPro" id="IPR029018">
    <property type="entry name" value="Hex-like_dom2"/>
</dbReference>